<organism evidence="1 2">
    <name type="scientific">Pedobacter helvus</name>
    <dbReference type="NCBI Taxonomy" id="2563444"/>
    <lineage>
        <taxon>Bacteria</taxon>
        <taxon>Pseudomonadati</taxon>
        <taxon>Bacteroidota</taxon>
        <taxon>Sphingobacteriia</taxon>
        <taxon>Sphingobacteriales</taxon>
        <taxon>Sphingobacteriaceae</taxon>
        <taxon>Pedobacter</taxon>
    </lineage>
</organism>
<evidence type="ECO:0000313" key="1">
    <source>
        <dbReference type="EMBL" id="MFN0290057.1"/>
    </source>
</evidence>
<protein>
    <submittedName>
        <fullName evidence="1">Uncharacterized protein</fullName>
    </submittedName>
</protein>
<comment type="caution">
    <text evidence="1">The sequence shown here is derived from an EMBL/GenBank/DDBJ whole genome shotgun (WGS) entry which is preliminary data.</text>
</comment>
<evidence type="ECO:0000313" key="2">
    <source>
        <dbReference type="Proteomes" id="UP001517367"/>
    </source>
</evidence>
<gene>
    <name evidence="1" type="ORF">E5L68_001565</name>
</gene>
<dbReference type="RefSeq" id="WP_138727652.1">
    <property type="nucleotide sequence ID" value="NZ_SRMP02000001.1"/>
</dbReference>
<name>A0ABW9JCC9_9SPHI</name>
<accession>A0ABW9JCC9</accession>
<dbReference type="EMBL" id="SRMP02000001">
    <property type="protein sequence ID" value="MFN0290057.1"/>
    <property type="molecule type" value="Genomic_DNA"/>
</dbReference>
<reference evidence="1 2" key="1">
    <citation type="submission" date="2024-12" db="EMBL/GenBank/DDBJ databases">
        <authorList>
            <person name="Hu S."/>
        </authorList>
    </citation>
    <scope>NUCLEOTIDE SEQUENCE [LARGE SCALE GENOMIC DNA]</scope>
    <source>
        <strain evidence="1 2">P-25</strain>
    </source>
</reference>
<sequence length="173" mass="20128">MVTKTKKQTKATTQPKTSYVMLTPELQHNNDAVLKAYTKIVQKAIELMKKFELSKYRTYVEVDHTKNPQNAQYVAEFVCHFWNVTLSNSKEGKSYIFINYDSSFIERFGSSLTNQLLREAYRVTNSEDGTIGIEYALRVQFTDYDVHNYFYRLTFEGETDIISIGCAERPVEL</sequence>
<keyword evidence="2" id="KW-1185">Reference proteome</keyword>
<proteinExistence type="predicted"/>
<dbReference type="Proteomes" id="UP001517367">
    <property type="component" value="Unassembled WGS sequence"/>
</dbReference>